<proteinExistence type="predicted"/>
<dbReference type="RefSeq" id="WP_162084281.1">
    <property type="nucleotide sequence ID" value="NZ_AP021881.1"/>
</dbReference>
<keyword evidence="3" id="KW-1185">Reference proteome</keyword>
<evidence type="ECO:0000313" key="2">
    <source>
        <dbReference type="EMBL" id="BBP00340.1"/>
    </source>
</evidence>
<dbReference type="KEGG" id="sniv:SFSGTM_10480"/>
<gene>
    <name evidence="2" type="ORF">SFSGTM_10480</name>
</gene>
<evidence type="ECO:0000259" key="1">
    <source>
        <dbReference type="Pfam" id="PF13280"/>
    </source>
</evidence>
<feature type="domain" description="WYL" evidence="1">
    <location>
        <begin position="158"/>
        <end position="225"/>
    </location>
</feature>
<protein>
    <recommendedName>
        <fullName evidence="1">WYL domain-containing protein</fullName>
    </recommendedName>
</protein>
<dbReference type="Pfam" id="PF13280">
    <property type="entry name" value="WYL"/>
    <property type="match status" value="1"/>
</dbReference>
<dbReference type="EMBL" id="AP021881">
    <property type="protein sequence ID" value="BBP00340.1"/>
    <property type="molecule type" value="Genomic_DNA"/>
</dbReference>
<name>A0A809SGY9_9PROT</name>
<evidence type="ECO:0000313" key="3">
    <source>
        <dbReference type="Proteomes" id="UP000463939"/>
    </source>
</evidence>
<organism evidence="2 3">
    <name type="scientific">Sulfuriferula nivalis</name>
    <dbReference type="NCBI Taxonomy" id="2675298"/>
    <lineage>
        <taxon>Bacteria</taxon>
        <taxon>Pseudomonadati</taxon>
        <taxon>Pseudomonadota</taxon>
        <taxon>Betaproteobacteria</taxon>
        <taxon>Nitrosomonadales</taxon>
        <taxon>Sulfuricellaceae</taxon>
        <taxon>Sulfuriferula</taxon>
    </lineage>
</organism>
<dbReference type="InterPro" id="IPR051534">
    <property type="entry name" value="CBASS_pafABC_assoc_protein"/>
</dbReference>
<accession>A0A809SGY9</accession>
<dbReference type="PANTHER" id="PTHR34580">
    <property type="match status" value="1"/>
</dbReference>
<dbReference type="InterPro" id="IPR026881">
    <property type="entry name" value="WYL_dom"/>
</dbReference>
<dbReference type="AlphaFoldDB" id="A0A809SGY9"/>
<dbReference type="PANTHER" id="PTHR34580:SF1">
    <property type="entry name" value="PROTEIN PAFC"/>
    <property type="match status" value="1"/>
</dbReference>
<reference evidence="3" key="1">
    <citation type="submission" date="2019-11" db="EMBL/GenBank/DDBJ databases">
        <title>Isolation and characterization of a novel species in the genus Sulfuriferula.</title>
        <authorList>
            <person name="Mochizuki J."/>
            <person name="Kojima H."/>
            <person name="Fukui M."/>
        </authorList>
    </citation>
    <scope>NUCLEOTIDE SEQUENCE [LARGE SCALE GENOMIC DNA]</scope>
    <source>
        <strain evidence="3">SGTM</strain>
    </source>
</reference>
<dbReference type="PROSITE" id="PS52050">
    <property type="entry name" value="WYL"/>
    <property type="match status" value="1"/>
</dbReference>
<sequence length="316" mass="36215">MPKRPNSVEELNLTHAILQRIPKGRTVTASELRQQLADAGINRDLRTLQRQLDMLSENYDIDRDDSSKPYRYKWKEFAKGLSLVGLSPQESLLLTLAEQHLNSLLPAKLMKSMQGFFTQARSQLGDKSSTKREREWLEKVRVVSTTQPLLPPKIDPLVFEQVSNALYANQWLEVDYKNAAGKRTETRVMPLGLAQQGQRMYLVCRFDGYDNERSLALNRIISAKVSTLTFERPKDFDLKQYDDDGRFGYGNGQHIKLSFRIDKDAGLHLLESPLSLDQRVVELDDAYEITATVVDSEMLEWWLRGFGDSVSMVTKN</sequence>
<dbReference type="Proteomes" id="UP000463939">
    <property type="component" value="Chromosome"/>
</dbReference>